<keyword evidence="9" id="KW-0812">Transmembrane</keyword>
<keyword evidence="9" id="KW-1133">Transmembrane helix</keyword>
<evidence type="ECO:0000256" key="7">
    <source>
        <dbReference type="ARBA" id="ARBA00022777"/>
    </source>
</evidence>
<evidence type="ECO:0000256" key="6">
    <source>
        <dbReference type="ARBA" id="ARBA00022741"/>
    </source>
</evidence>
<evidence type="ECO:0000256" key="5">
    <source>
        <dbReference type="ARBA" id="ARBA00022679"/>
    </source>
</evidence>
<evidence type="ECO:0000256" key="1">
    <source>
        <dbReference type="ARBA" id="ARBA00000085"/>
    </source>
</evidence>
<evidence type="ECO:0000256" key="4">
    <source>
        <dbReference type="ARBA" id="ARBA00022553"/>
    </source>
</evidence>
<evidence type="ECO:0000256" key="8">
    <source>
        <dbReference type="ARBA" id="ARBA00022840"/>
    </source>
</evidence>
<dbReference type="Gene3D" id="3.30.450.20">
    <property type="entry name" value="PAS domain"/>
    <property type="match status" value="1"/>
</dbReference>
<feature type="domain" description="Histidine kinase" evidence="10">
    <location>
        <begin position="408"/>
        <end position="602"/>
    </location>
</feature>
<organism evidence="12 13">
    <name type="scientific">Acetobacter musti</name>
    <dbReference type="NCBI Taxonomy" id="864732"/>
    <lineage>
        <taxon>Bacteria</taxon>
        <taxon>Pseudomonadati</taxon>
        <taxon>Pseudomonadota</taxon>
        <taxon>Alphaproteobacteria</taxon>
        <taxon>Acetobacterales</taxon>
        <taxon>Acetobacteraceae</taxon>
        <taxon>Acetobacter</taxon>
    </lineage>
</organism>
<feature type="domain" description="HAMP" evidence="11">
    <location>
        <begin position="340"/>
        <end position="393"/>
    </location>
</feature>
<keyword evidence="9" id="KW-0472">Membrane</keyword>
<evidence type="ECO:0000256" key="9">
    <source>
        <dbReference type="SAM" id="Phobius"/>
    </source>
</evidence>
<dbReference type="Pfam" id="PF02518">
    <property type="entry name" value="HATPase_c"/>
    <property type="match status" value="1"/>
</dbReference>
<feature type="transmembrane region" description="Helical" evidence="9">
    <location>
        <begin position="279"/>
        <end position="301"/>
    </location>
</feature>
<keyword evidence="13" id="KW-1185">Reference proteome</keyword>
<dbReference type="InterPro" id="IPR005467">
    <property type="entry name" value="His_kinase_dom"/>
</dbReference>
<dbReference type="PROSITE" id="PS50885">
    <property type="entry name" value="HAMP"/>
    <property type="match status" value="1"/>
</dbReference>
<proteinExistence type="predicted"/>
<dbReference type="SUPFAM" id="SSF55874">
    <property type="entry name" value="ATPase domain of HSP90 chaperone/DNA topoisomerase II/histidine kinase"/>
    <property type="match status" value="1"/>
</dbReference>
<sequence>MNSKRVPGTRGGLCVMKVVSGEQTAQRRRSLRLRLVFRFARLFDSVRARMATIIIGSVLPVAVLGTVLIWQDYGNLSRSSERRSEIAVGEIDRHLRHDAERTTAMLNTLSESMVDDESARRLLQLAQSASGMRYCLLAVIDDRGTIAHQLTTTSGSFEACEEGARSFTPGGKAASVWVDKGRPYLTVRVPLPVVSSDKESRQNFLIAIEPLDQTAVEAEGFPPPGDGTAPRLTSNAKAWFLFPGGKLVSLCPDCGWTPPDATIVRRLTQRGAEDMLGRATLQVSGLFFAYGPAGGMVSVIVEATRLPQETRTMWALGVWIGMVLALLLAGLAGVMIAGHRLVIFPLRRLTEAVQEWERSGVFDASVSLAAPQEYRRLAWAFGTATRRLVRREQELRKALEHQKTLLGEIHHRVKNNLQIVASLLSLQGNRIGDDDVRVEFMLARDRVRTLETLHRHLYVEGELESLNMNSFLDELSVQLLTAAGHDVQSRVTMHVDAGDVMMAPDQATPIALIVSEVVSNALKFAFPGDRHGTISISMAREKDSVILVISDDGIGLSASSDKEDREGIGLQLIRGLARQISARLHVEERNGTRFVVEWPAQVSQGSMPQRAGHTQPR</sequence>
<name>A0ABX0JQW5_9PROT</name>
<dbReference type="PANTHER" id="PTHR41523:SF8">
    <property type="entry name" value="ETHYLENE RESPONSE SENSOR PROTEIN"/>
    <property type="match status" value="1"/>
</dbReference>
<keyword evidence="5" id="KW-0808">Transferase</keyword>
<comment type="subcellular location">
    <subcellularLocation>
        <location evidence="2">Membrane</location>
    </subcellularLocation>
</comment>
<dbReference type="Pfam" id="PF07568">
    <property type="entry name" value="HisKA_2"/>
    <property type="match status" value="1"/>
</dbReference>
<dbReference type="InterPro" id="IPR003660">
    <property type="entry name" value="HAMP_dom"/>
</dbReference>
<accession>A0ABX0JQW5</accession>
<gene>
    <name evidence="12" type="ORF">GOB93_12190</name>
</gene>
<keyword evidence="8" id="KW-0067">ATP-binding</keyword>
<dbReference type="InterPro" id="IPR011495">
    <property type="entry name" value="Sig_transdc_His_kin_sub2_dim/P"/>
</dbReference>
<evidence type="ECO:0000313" key="12">
    <source>
        <dbReference type="EMBL" id="NHN85395.1"/>
    </source>
</evidence>
<dbReference type="EMBL" id="WOTB01000015">
    <property type="protein sequence ID" value="NHN85395.1"/>
    <property type="molecule type" value="Genomic_DNA"/>
</dbReference>
<comment type="catalytic activity">
    <reaction evidence="1">
        <text>ATP + protein L-histidine = ADP + protein N-phospho-L-histidine.</text>
        <dbReference type="EC" id="2.7.13.3"/>
    </reaction>
</comment>
<dbReference type="Proteomes" id="UP000635278">
    <property type="component" value="Unassembled WGS sequence"/>
</dbReference>
<feature type="transmembrane region" description="Helical" evidence="9">
    <location>
        <begin position="50"/>
        <end position="70"/>
    </location>
</feature>
<keyword evidence="7 12" id="KW-0418">Kinase</keyword>
<comment type="caution">
    <text evidence="12">The sequence shown here is derived from an EMBL/GenBank/DDBJ whole genome shotgun (WGS) entry which is preliminary data.</text>
</comment>
<dbReference type="SMART" id="SM00387">
    <property type="entry name" value="HATPase_c"/>
    <property type="match status" value="1"/>
</dbReference>
<reference evidence="12 13" key="1">
    <citation type="journal article" date="2020" name="Int. J. Syst. Evol. Microbiol.">
        <title>Novel acetic acid bacteria from cider fermentations: Acetobacter conturbans sp. nov. and Acetobacter fallax sp. nov.</title>
        <authorList>
            <person name="Sombolestani A.S."/>
            <person name="Cleenwerck I."/>
            <person name="Cnockaert M."/>
            <person name="Borremans W."/>
            <person name="Wieme A.D."/>
            <person name="De Vuyst L."/>
            <person name="Vandamme P."/>
        </authorList>
    </citation>
    <scope>NUCLEOTIDE SEQUENCE [LARGE SCALE GENOMIC DNA]</scope>
    <source>
        <strain evidence="12 13">LMG 30640</strain>
    </source>
</reference>
<dbReference type="EC" id="2.7.13.3" evidence="3"/>
<dbReference type="PANTHER" id="PTHR41523">
    <property type="entry name" value="TWO-COMPONENT SYSTEM SENSOR PROTEIN"/>
    <property type="match status" value="1"/>
</dbReference>
<protein>
    <recommendedName>
        <fullName evidence="3">histidine kinase</fullName>
        <ecNumber evidence="3">2.7.13.3</ecNumber>
    </recommendedName>
</protein>
<feature type="transmembrane region" description="Helical" evidence="9">
    <location>
        <begin position="313"/>
        <end position="338"/>
    </location>
</feature>
<keyword evidence="6" id="KW-0547">Nucleotide-binding</keyword>
<keyword evidence="4" id="KW-0597">Phosphoprotein</keyword>
<evidence type="ECO:0000256" key="3">
    <source>
        <dbReference type="ARBA" id="ARBA00012438"/>
    </source>
</evidence>
<dbReference type="GO" id="GO:0016301">
    <property type="term" value="F:kinase activity"/>
    <property type="evidence" value="ECO:0007669"/>
    <property type="project" value="UniProtKB-KW"/>
</dbReference>
<evidence type="ECO:0000313" key="13">
    <source>
        <dbReference type="Proteomes" id="UP000635278"/>
    </source>
</evidence>
<dbReference type="Gene3D" id="3.30.565.10">
    <property type="entry name" value="Histidine kinase-like ATPase, C-terminal domain"/>
    <property type="match status" value="1"/>
</dbReference>
<dbReference type="InterPro" id="IPR036890">
    <property type="entry name" value="HATPase_C_sf"/>
</dbReference>
<dbReference type="InterPro" id="IPR003594">
    <property type="entry name" value="HATPase_dom"/>
</dbReference>
<dbReference type="PROSITE" id="PS50109">
    <property type="entry name" value="HIS_KIN"/>
    <property type="match status" value="1"/>
</dbReference>
<evidence type="ECO:0000259" key="10">
    <source>
        <dbReference type="PROSITE" id="PS50109"/>
    </source>
</evidence>
<evidence type="ECO:0000256" key="2">
    <source>
        <dbReference type="ARBA" id="ARBA00004370"/>
    </source>
</evidence>
<evidence type="ECO:0000259" key="11">
    <source>
        <dbReference type="PROSITE" id="PS50885"/>
    </source>
</evidence>